<dbReference type="eggNOG" id="COG0702">
    <property type="taxonomic scope" value="Bacteria"/>
</dbReference>
<protein>
    <recommendedName>
        <fullName evidence="1">NAD(P)-binding domain-containing protein</fullName>
    </recommendedName>
</protein>
<accession>A0A066TPV4</accession>
<dbReference type="GO" id="GO:0042602">
    <property type="term" value="F:riboflavin reductase (NADPH) activity"/>
    <property type="evidence" value="ECO:0007669"/>
    <property type="project" value="TreeGrafter"/>
</dbReference>
<dbReference type="AlphaFoldDB" id="A0A066TPV4"/>
<evidence type="ECO:0000313" key="2">
    <source>
        <dbReference type="EMBL" id="PIT47519.1"/>
    </source>
</evidence>
<reference evidence="4 5" key="1">
    <citation type="journal article" date="2017" name="MBio">
        <title>Type VI secretion-mediated competition in the bee gut microbiome.</title>
        <authorList>
            <person name="Steele M.I."/>
            <person name="Kwong W.K."/>
            <person name="Powell J.E."/>
            <person name="Whiteley M."/>
            <person name="Moran N.A."/>
        </authorList>
    </citation>
    <scope>NUCLEOTIDE SEQUENCE [LARGE SCALE GENOMIC DNA]</scope>
    <source>
        <strain evidence="3 5">Occ4-2</strain>
        <strain evidence="2 4">Ruf1-X</strain>
    </source>
</reference>
<name>A0A066TPV4_9NEIS</name>
<evidence type="ECO:0000259" key="1">
    <source>
        <dbReference type="Pfam" id="PF13460"/>
    </source>
</evidence>
<dbReference type="PANTHER" id="PTHR43355">
    <property type="entry name" value="FLAVIN REDUCTASE (NADPH)"/>
    <property type="match status" value="1"/>
</dbReference>
<dbReference type="SUPFAM" id="SSF51735">
    <property type="entry name" value="NAD(P)-binding Rossmann-fold domains"/>
    <property type="match status" value="1"/>
</dbReference>
<gene>
    <name evidence="2" type="ORF">BHC46_07005</name>
    <name evidence="3" type="ORF">BHC48_08125</name>
</gene>
<sequence length="209" mass="22293">MHILVLGATGGVGRSLVEQALANGDEITAAVRTPEKLNLQHPNLHIQRCDAFKAADVAALFTDNSHYDAVASALNTNQGVKPGNDLQRMLSNIAPQLQKHRIKRIIYCASAGVDNELEGERGQAAMEFLRHPLADHRAAIEQIRAAGLDATIVRPLGLTHDALSGHYIEAAQGIPAGNGRIARADVAHFILKALHNDAYIGQSIALSGV</sequence>
<dbReference type="Pfam" id="PF13460">
    <property type="entry name" value="NAD_binding_10"/>
    <property type="match status" value="1"/>
</dbReference>
<dbReference type="InterPro" id="IPR051606">
    <property type="entry name" value="Polyketide_Oxido-like"/>
</dbReference>
<dbReference type="Proteomes" id="UP000229970">
    <property type="component" value="Unassembled WGS sequence"/>
</dbReference>
<evidence type="ECO:0000313" key="5">
    <source>
        <dbReference type="Proteomes" id="UP000231484"/>
    </source>
</evidence>
<dbReference type="EMBL" id="MEIP01000016">
    <property type="protein sequence ID" value="PIT47519.1"/>
    <property type="molecule type" value="Genomic_DNA"/>
</dbReference>
<proteinExistence type="predicted"/>
<dbReference type="PANTHER" id="PTHR43355:SF2">
    <property type="entry name" value="FLAVIN REDUCTASE (NADPH)"/>
    <property type="match status" value="1"/>
</dbReference>
<dbReference type="RefSeq" id="WP_037407225.1">
    <property type="nucleotide sequence ID" value="NZ_MEIP01000016.1"/>
</dbReference>
<dbReference type="OrthoDB" id="5292533at2"/>
<evidence type="ECO:0000313" key="4">
    <source>
        <dbReference type="Proteomes" id="UP000229970"/>
    </source>
</evidence>
<organism evidence="2 4">
    <name type="scientific">Snodgrassella alvi</name>
    <dbReference type="NCBI Taxonomy" id="1196083"/>
    <lineage>
        <taxon>Bacteria</taxon>
        <taxon>Pseudomonadati</taxon>
        <taxon>Pseudomonadota</taxon>
        <taxon>Betaproteobacteria</taxon>
        <taxon>Neisseriales</taxon>
        <taxon>Neisseriaceae</taxon>
        <taxon>Snodgrassella</taxon>
    </lineage>
</organism>
<dbReference type="InterPro" id="IPR036291">
    <property type="entry name" value="NAD(P)-bd_dom_sf"/>
</dbReference>
<dbReference type="Proteomes" id="UP000231484">
    <property type="component" value="Unassembled WGS sequence"/>
</dbReference>
<dbReference type="Gene3D" id="3.40.50.720">
    <property type="entry name" value="NAD(P)-binding Rossmann-like Domain"/>
    <property type="match status" value="1"/>
</dbReference>
<dbReference type="GO" id="GO:0004074">
    <property type="term" value="F:biliverdin reductase [NAD(P)H] activity"/>
    <property type="evidence" value="ECO:0007669"/>
    <property type="project" value="TreeGrafter"/>
</dbReference>
<dbReference type="EMBL" id="MEIQ01000046">
    <property type="protein sequence ID" value="PIT49618.1"/>
    <property type="molecule type" value="Genomic_DNA"/>
</dbReference>
<evidence type="ECO:0000313" key="3">
    <source>
        <dbReference type="EMBL" id="PIT49618.1"/>
    </source>
</evidence>
<comment type="caution">
    <text evidence="2">The sequence shown here is derived from an EMBL/GenBank/DDBJ whole genome shotgun (WGS) entry which is preliminary data.</text>
</comment>
<feature type="domain" description="NAD(P)-binding" evidence="1">
    <location>
        <begin position="7"/>
        <end position="196"/>
    </location>
</feature>
<dbReference type="InterPro" id="IPR016040">
    <property type="entry name" value="NAD(P)-bd_dom"/>
</dbReference>